<evidence type="ECO:0000256" key="1">
    <source>
        <dbReference type="SAM" id="Coils"/>
    </source>
</evidence>
<comment type="caution">
    <text evidence="2">The sequence shown here is derived from an EMBL/GenBank/DDBJ whole genome shotgun (WGS) entry which is preliminary data.</text>
</comment>
<dbReference type="Gene3D" id="1.10.287.1490">
    <property type="match status" value="1"/>
</dbReference>
<protein>
    <submittedName>
        <fullName evidence="2">Uncharacterized protein</fullName>
    </submittedName>
</protein>
<proteinExistence type="predicted"/>
<gene>
    <name evidence="2" type="ORF">BCF44_10666</name>
</gene>
<organism evidence="2 3">
    <name type="scientific">Kutzneria buriramensis</name>
    <dbReference type="NCBI Taxonomy" id="1045776"/>
    <lineage>
        <taxon>Bacteria</taxon>
        <taxon>Bacillati</taxon>
        <taxon>Actinomycetota</taxon>
        <taxon>Actinomycetes</taxon>
        <taxon>Pseudonocardiales</taxon>
        <taxon>Pseudonocardiaceae</taxon>
        <taxon>Kutzneria</taxon>
    </lineage>
</organism>
<name>A0A3E0HKA3_9PSEU</name>
<dbReference type="EMBL" id="QUNO01000006">
    <property type="protein sequence ID" value="REH46902.1"/>
    <property type="molecule type" value="Genomic_DNA"/>
</dbReference>
<evidence type="ECO:0000313" key="2">
    <source>
        <dbReference type="EMBL" id="REH46902.1"/>
    </source>
</evidence>
<keyword evidence="3" id="KW-1185">Reference proteome</keyword>
<keyword evidence="1" id="KW-0175">Coiled coil</keyword>
<dbReference type="AlphaFoldDB" id="A0A3E0HKA3"/>
<reference evidence="2 3" key="1">
    <citation type="submission" date="2018-08" db="EMBL/GenBank/DDBJ databases">
        <title>Genomic Encyclopedia of Archaeal and Bacterial Type Strains, Phase II (KMG-II): from individual species to whole genera.</title>
        <authorList>
            <person name="Goeker M."/>
        </authorList>
    </citation>
    <scope>NUCLEOTIDE SEQUENCE [LARGE SCALE GENOMIC DNA]</scope>
    <source>
        <strain evidence="2 3">DSM 45791</strain>
    </source>
</reference>
<dbReference type="Proteomes" id="UP000256269">
    <property type="component" value="Unassembled WGS sequence"/>
</dbReference>
<evidence type="ECO:0000313" key="3">
    <source>
        <dbReference type="Proteomes" id="UP000256269"/>
    </source>
</evidence>
<feature type="coiled-coil region" evidence="1">
    <location>
        <begin position="314"/>
        <end position="341"/>
    </location>
</feature>
<accession>A0A3E0HKA3</accession>
<sequence length="392" mass="42165">MIIPWYNDFGDQQGCSEGEVTSVGAAATPVTNHREAELALRELRSAGEGIAAELLAVEDSPGRRFLDGASLSGVTLDRWTAAKADLGALWAHYALFQQVLATAESTRDLARLTTLLRGPAVELPDLRQVTMAELLEIMTGSCREVREVVSAADTLWSQVATLDRLDERLREAATTADELGVAGPSTDTLAAIRAQVLSDPLSLSGNDNRLAEVDAQLAEATVELTALRRLRDEAEPRIAALRESVHDLGADFDTTGQLVVTARGKIAGSLAQPADPVPSLRLRIDALAQTRDLARLARGIEDLARAITTAAGQLAKAAANAQELLDRRAELRGRLDAYRIKAARLGHSEDPALTDLHREARDLLWHAPCDLAASTRALNAYQRAISDKEAAR</sequence>